<dbReference type="AlphaFoldDB" id="A0A1J5RDL4"/>
<protein>
    <submittedName>
        <fullName evidence="1">Uncharacterized protein</fullName>
    </submittedName>
</protein>
<sequence>MVRDCILDLLVRVGVAAADLDLLRVWFAA</sequence>
<name>A0A1J5RDL4_9ZZZZ</name>
<proteinExistence type="predicted"/>
<gene>
    <name evidence="1" type="ORF">GALL_319150</name>
</gene>
<reference evidence="1" key="1">
    <citation type="submission" date="2016-10" db="EMBL/GenBank/DDBJ databases">
        <title>Sequence of Gallionella enrichment culture.</title>
        <authorList>
            <person name="Poehlein A."/>
            <person name="Muehling M."/>
            <person name="Daniel R."/>
        </authorList>
    </citation>
    <scope>NUCLEOTIDE SEQUENCE</scope>
</reference>
<comment type="caution">
    <text evidence="1">The sequence shown here is derived from an EMBL/GenBank/DDBJ whole genome shotgun (WGS) entry which is preliminary data.</text>
</comment>
<organism evidence="1">
    <name type="scientific">mine drainage metagenome</name>
    <dbReference type="NCBI Taxonomy" id="410659"/>
    <lineage>
        <taxon>unclassified sequences</taxon>
        <taxon>metagenomes</taxon>
        <taxon>ecological metagenomes</taxon>
    </lineage>
</organism>
<dbReference type="EMBL" id="MLJW01000492">
    <property type="protein sequence ID" value="OIQ86237.1"/>
    <property type="molecule type" value="Genomic_DNA"/>
</dbReference>
<accession>A0A1J5RDL4</accession>
<evidence type="ECO:0000313" key="1">
    <source>
        <dbReference type="EMBL" id="OIQ86237.1"/>
    </source>
</evidence>